<sequence>MLGLLATETSIPGSCPRLRPEACLLAFVFLVSCFSCGDRSLNTNMASRLPSLSERGKAKREPNKGPKAKRKPYKTNTTSITT</sequence>
<evidence type="ECO:0000256" key="1">
    <source>
        <dbReference type="SAM" id="MobiDB-lite"/>
    </source>
</evidence>
<name>A0A8T0E604_ARGBR</name>
<gene>
    <name evidence="2" type="ORF">HNY73_020199</name>
</gene>
<feature type="region of interest" description="Disordered" evidence="1">
    <location>
        <begin position="47"/>
        <end position="82"/>
    </location>
</feature>
<keyword evidence="3" id="KW-1185">Reference proteome</keyword>
<comment type="caution">
    <text evidence="2">The sequence shown here is derived from an EMBL/GenBank/DDBJ whole genome shotgun (WGS) entry which is preliminary data.</text>
</comment>
<evidence type="ECO:0000313" key="2">
    <source>
        <dbReference type="EMBL" id="KAF8767213.1"/>
    </source>
</evidence>
<feature type="compositionally biased region" description="Basic and acidic residues" evidence="1">
    <location>
        <begin position="54"/>
        <end position="64"/>
    </location>
</feature>
<protein>
    <submittedName>
        <fullName evidence="2">Uncharacterized protein</fullName>
    </submittedName>
</protein>
<reference evidence="2" key="1">
    <citation type="journal article" date="2020" name="bioRxiv">
        <title>Chromosome-level reference genome of the European wasp spider Argiope bruennichi: a resource for studies on range expansion and evolutionary adaptation.</title>
        <authorList>
            <person name="Sheffer M.M."/>
            <person name="Hoppe A."/>
            <person name="Krehenwinkel H."/>
            <person name="Uhl G."/>
            <person name="Kuss A.W."/>
            <person name="Jensen L."/>
            <person name="Jensen C."/>
            <person name="Gillespie R.G."/>
            <person name="Hoff K.J."/>
            <person name="Prost S."/>
        </authorList>
    </citation>
    <scope>NUCLEOTIDE SEQUENCE</scope>
</reference>
<proteinExistence type="predicted"/>
<organism evidence="2 3">
    <name type="scientific">Argiope bruennichi</name>
    <name type="common">Wasp spider</name>
    <name type="synonym">Aranea bruennichi</name>
    <dbReference type="NCBI Taxonomy" id="94029"/>
    <lineage>
        <taxon>Eukaryota</taxon>
        <taxon>Metazoa</taxon>
        <taxon>Ecdysozoa</taxon>
        <taxon>Arthropoda</taxon>
        <taxon>Chelicerata</taxon>
        <taxon>Arachnida</taxon>
        <taxon>Araneae</taxon>
        <taxon>Araneomorphae</taxon>
        <taxon>Entelegynae</taxon>
        <taxon>Araneoidea</taxon>
        <taxon>Araneidae</taxon>
        <taxon>Argiope</taxon>
    </lineage>
</organism>
<reference evidence="2" key="2">
    <citation type="submission" date="2020-06" db="EMBL/GenBank/DDBJ databases">
        <authorList>
            <person name="Sheffer M."/>
        </authorList>
    </citation>
    <scope>NUCLEOTIDE SEQUENCE</scope>
</reference>
<dbReference type="AlphaFoldDB" id="A0A8T0E604"/>
<evidence type="ECO:0000313" key="3">
    <source>
        <dbReference type="Proteomes" id="UP000807504"/>
    </source>
</evidence>
<dbReference type="EMBL" id="JABXBU010002230">
    <property type="protein sequence ID" value="KAF8767213.1"/>
    <property type="molecule type" value="Genomic_DNA"/>
</dbReference>
<accession>A0A8T0E604</accession>
<dbReference type="Proteomes" id="UP000807504">
    <property type="component" value="Unassembled WGS sequence"/>
</dbReference>